<gene>
    <name evidence="2" type="ORF">C487_17595</name>
</gene>
<comment type="caution">
    <text evidence="2">The sequence shown here is derived from an EMBL/GenBank/DDBJ whole genome shotgun (WGS) entry which is preliminary data.</text>
</comment>
<reference evidence="2 3" key="1">
    <citation type="journal article" date="2014" name="PLoS Genet.">
        <title>Phylogenetically driven sequencing of extremely halophilic archaea reveals strategies for static and dynamic osmo-response.</title>
        <authorList>
            <person name="Becker E.A."/>
            <person name="Seitzer P.M."/>
            <person name="Tritt A."/>
            <person name="Larsen D."/>
            <person name="Krusor M."/>
            <person name="Yao A.I."/>
            <person name="Wu D."/>
            <person name="Madern D."/>
            <person name="Eisen J.A."/>
            <person name="Darling A.E."/>
            <person name="Facciotti M.T."/>
        </authorList>
    </citation>
    <scope>NUCLEOTIDE SEQUENCE [LARGE SCALE GENOMIC DNA]</scope>
    <source>
        <strain evidence="2 3">DSM 3751</strain>
    </source>
</reference>
<accession>L9YGL7</accession>
<dbReference type="OrthoDB" id="350383at2157"/>
<evidence type="ECO:0000313" key="3">
    <source>
        <dbReference type="Proteomes" id="UP000011618"/>
    </source>
</evidence>
<name>L9YGL7_9EURY</name>
<dbReference type="RefSeq" id="WP_006187061.1">
    <property type="nucleotide sequence ID" value="NZ_AOII01000099.1"/>
</dbReference>
<feature type="region of interest" description="Disordered" evidence="1">
    <location>
        <begin position="1"/>
        <end position="20"/>
    </location>
</feature>
<dbReference type="EMBL" id="AOII01000099">
    <property type="protein sequence ID" value="ELY73239.1"/>
    <property type="molecule type" value="Genomic_DNA"/>
</dbReference>
<evidence type="ECO:0000313" key="2">
    <source>
        <dbReference type="EMBL" id="ELY73239.1"/>
    </source>
</evidence>
<sequence>MTDSDSPEWLPDEYDPDGNLRERLPIMAEIDRLRGAELHAADDRGLTKILGTPFDLEENPTGTLTLHVGGSQYNWDYEVVVPSSDTPPFVRSVDMEQDIEDYERAKKTELENVDVRIYDVDHDRLEATEASA</sequence>
<evidence type="ECO:0000256" key="1">
    <source>
        <dbReference type="SAM" id="MobiDB-lite"/>
    </source>
</evidence>
<protein>
    <submittedName>
        <fullName evidence="2">Uncharacterized protein</fullName>
    </submittedName>
</protein>
<proteinExistence type="predicted"/>
<dbReference type="Proteomes" id="UP000011618">
    <property type="component" value="Unassembled WGS sequence"/>
</dbReference>
<dbReference type="AlphaFoldDB" id="L9YGL7"/>
<organism evidence="2 3">
    <name type="scientific">Natrinema pallidum DSM 3751</name>
    <dbReference type="NCBI Taxonomy" id="1227495"/>
    <lineage>
        <taxon>Archaea</taxon>
        <taxon>Methanobacteriati</taxon>
        <taxon>Methanobacteriota</taxon>
        <taxon>Stenosarchaea group</taxon>
        <taxon>Halobacteria</taxon>
        <taxon>Halobacteriales</taxon>
        <taxon>Natrialbaceae</taxon>
        <taxon>Natrinema</taxon>
    </lineage>
</organism>
<dbReference type="PATRIC" id="fig|1227495.3.peg.3520"/>